<dbReference type="AlphaFoldDB" id="A0A9P1DQT6"/>
<protein>
    <submittedName>
        <fullName evidence="1">Uncharacterized protein</fullName>
    </submittedName>
</protein>
<dbReference type="EMBL" id="CAMXCT010005951">
    <property type="protein sequence ID" value="CAI4013624.1"/>
    <property type="molecule type" value="Genomic_DNA"/>
</dbReference>
<keyword evidence="3" id="KW-1185">Reference proteome</keyword>
<dbReference type="SUPFAM" id="SSF56112">
    <property type="entry name" value="Protein kinase-like (PK-like)"/>
    <property type="match status" value="1"/>
</dbReference>
<comment type="caution">
    <text evidence="1">The sequence shown here is derived from an EMBL/GenBank/DDBJ whole genome shotgun (WGS) entry which is preliminary data.</text>
</comment>
<evidence type="ECO:0000313" key="1">
    <source>
        <dbReference type="EMBL" id="CAI4013624.1"/>
    </source>
</evidence>
<proteinExistence type="predicted"/>
<reference evidence="1" key="1">
    <citation type="submission" date="2022-10" db="EMBL/GenBank/DDBJ databases">
        <authorList>
            <person name="Chen Y."/>
            <person name="Dougan E. K."/>
            <person name="Chan C."/>
            <person name="Rhodes N."/>
            <person name="Thang M."/>
        </authorList>
    </citation>
    <scope>NUCLEOTIDE SEQUENCE</scope>
</reference>
<sequence>MRIWMPRCSLCCLDGASQLVGAKYRLLFVMLFVLQRRSRRYGAGMQPEHLGHVWQNLCQGALHCRQCRLLKKHQNHELGQLQRTFHSLQLPGLADRSHFLARGMFGEVWVRPDGLVAKRPRGDSFMGFGACCQQVLGDFARSMQLPTHPLFVAPVGWAANPVGCATVWPFVDGVPVGRVASTAASRTARHWQVSAINAISHAISNEFILWDLHFDDIVVAGGELRFLDWSMAPSNDTGNLQALPPAYRHGGAQRATLLSSKSAAMITLDVDFFVAAVIALFFDLLRLGKKDVAIRLTVPGGPMPESVAQEVGGIGSMIYKAALADDPGEYGVTWDHFQDCVLSERRMFPED</sequence>
<evidence type="ECO:0000313" key="2">
    <source>
        <dbReference type="EMBL" id="CAL1166999.1"/>
    </source>
</evidence>
<name>A0A9P1DQT6_9DINO</name>
<dbReference type="InterPro" id="IPR011009">
    <property type="entry name" value="Kinase-like_dom_sf"/>
</dbReference>
<reference evidence="2" key="2">
    <citation type="submission" date="2024-04" db="EMBL/GenBank/DDBJ databases">
        <authorList>
            <person name="Chen Y."/>
            <person name="Shah S."/>
            <person name="Dougan E. K."/>
            <person name="Thang M."/>
            <person name="Chan C."/>
        </authorList>
    </citation>
    <scope>NUCLEOTIDE SEQUENCE [LARGE SCALE GENOMIC DNA]</scope>
</reference>
<gene>
    <name evidence="1" type="ORF">C1SCF055_LOCUS38581</name>
</gene>
<organism evidence="1">
    <name type="scientific">Cladocopium goreaui</name>
    <dbReference type="NCBI Taxonomy" id="2562237"/>
    <lineage>
        <taxon>Eukaryota</taxon>
        <taxon>Sar</taxon>
        <taxon>Alveolata</taxon>
        <taxon>Dinophyceae</taxon>
        <taxon>Suessiales</taxon>
        <taxon>Symbiodiniaceae</taxon>
        <taxon>Cladocopium</taxon>
    </lineage>
</organism>
<dbReference type="EMBL" id="CAMXCT030005951">
    <property type="protein sequence ID" value="CAL4800936.1"/>
    <property type="molecule type" value="Genomic_DNA"/>
</dbReference>
<accession>A0A9P1DQT6</accession>
<dbReference type="Proteomes" id="UP001152797">
    <property type="component" value="Unassembled WGS sequence"/>
</dbReference>
<evidence type="ECO:0000313" key="3">
    <source>
        <dbReference type="Proteomes" id="UP001152797"/>
    </source>
</evidence>
<dbReference type="EMBL" id="CAMXCT020005951">
    <property type="protein sequence ID" value="CAL1166999.1"/>
    <property type="molecule type" value="Genomic_DNA"/>
</dbReference>